<dbReference type="PRINTS" id="PR00131">
    <property type="entry name" value="GLHYDRLASE1"/>
</dbReference>
<feature type="non-terminal residue" evidence="3">
    <location>
        <position position="1"/>
    </location>
</feature>
<dbReference type="PANTHER" id="PTHR10353:SF318">
    <property type="entry name" value="BETA-GLUCOSIDASE 31-RELATED"/>
    <property type="match status" value="1"/>
</dbReference>
<dbReference type="PANTHER" id="PTHR10353">
    <property type="entry name" value="GLYCOSYL HYDROLASE"/>
    <property type="match status" value="1"/>
</dbReference>
<dbReference type="GO" id="GO:0005975">
    <property type="term" value="P:carbohydrate metabolic process"/>
    <property type="evidence" value="ECO:0007669"/>
    <property type="project" value="InterPro"/>
</dbReference>
<dbReference type="InterPro" id="IPR001360">
    <property type="entry name" value="Glyco_hydro_1"/>
</dbReference>
<reference evidence="3 4" key="1">
    <citation type="journal article" date="2013" name="Proc. Natl. Acad. Sci. U.S.A.">
        <title>Fine-scale variation in meiotic recombination in Mimulus inferred from population shotgun sequencing.</title>
        <authorList>
            <person name="Hellsten U."/>
            <person name="Wright K.M."/>
            <person name="Jenkins J."/>
            <person name="Shu S."/>
            <person name="Yuan Y."/>
            <person name="Wessler S.R."/>
            <person name="Schmutz J."/>
            <person name="Willis J.H."/>
            <person name="Rokhsar D.S."/>
        </authorList>
    </citation>
    <scope>NUCLEOTIDE SEQUENCE [LARGE SCALE GENOMIC DNA]</scope>
    <source>
        <strain evidence="4">cv. DUN x IM62</strain>
    </source>
</reference>
<evidence type="ECO:0008006" key="5">
    <source>
        <dbReference type="Google" id="ProtNLM"/>
    </source>
</evidence>
<evidence type="ECO:0000256" key="1">
    <source>
        <dbReference type="ARBA" id="ARBA00010838"/>
    </source>
</evidence>
<dbReference type="Pfam" id="PF00232">
    <property type="entry name" value="Glyco_hydro_1"/>
    <property type="match status" value="1"/>
</dbReference>
<proteinExistence type="inferred from homology"/>
<dbReference type="SUPFAM" id="SSF51445">
    <property type="entry name" value="(Trans)glycosidases"/>
    <property type="match status" value="1"/>
</dbReference>
<accession>A0A022QXT6</accession>
<evidence type="ECO:0000313" key="4">
    <source>
        <dbReference type="Proteomes" id="UP000030748"/>
    </source>
</evidence>
<dbReference type="EMBL" id="KI630978">
    <property type="protein sequence ID" value="EYU31340.1"/>
    <property type="molecule type" value="Genomic_DNA"/>
</dbReference>
<keyword evidence="4" id="KW-1185">Reference proteome</keyword>
<comment type="similarity">
    <text evidence="1 2">Belongs to the glycosyl hydrolase 1 family.</text>
</comment>
<gene>
    <name evidence="3" type="ORF">MIMGU_mgv1a0051861mg</name>
</gene>
<evidence type="ECO:0000313" key="3">
    <source>
        <dbReference type="EMBL" id="EYU31340.1"/>
    </source>
</evidence>
<dbReference type="AlphaFoldDB" id="A0A022QXT6"/>
<dbReference type="Proteomes" id="UP000030748">
    <property type="component" value="Unassembled WGS sequence"/>
</dbReference>
<organism evidence="3 4">
    <name type="scientific">Erythranthe guttata</name>
    <name type="common">Yellow monkey flower</name>
    <name type="synonym">Mimulus guttatus</name>
    <dbReference type="NCBI Taxonomy" id="4155"/>
    <lineage>
        <taxon>Eukaryota</taxon>
        <taxon>Viridiplantae</taxon>
        <taxon>Streptophyta</taxon>
        <taxon>Embryophyta</taxon>
        <taxon>Tracheophyta</taxon>
        <taxon>Spermatophyta</taxon>
        <taxon>Magnoliopsida</taxon>
        <taxon>eudicotyledons</taxon>
        <taxon>Gunneridae</taxon>
        <taxon>Pentapetalae</taxon>
        <taxon>asterids</taxon>
        <taxon>lamiids</taxon>
        <taxon>Lamiales</taxon>
        <taxon>Phrymaceae</taxon>
        <taxon>Erythranthe</taxon>
    </lineage>
</organism>
<sequence>EGVNVKGFIAWSFLDNFEWGSGFTVRFGLVYVDYLNGLKRIPKKSAIWFKKCLSRK</sequence>
<dbReference type="Gene3D" id="3.20.20.80">
    <property type="entry name" value="Glycosidases"/>
    <property type="match status" value="1"/>
</dbReference>
<protein>
    <recommendedName>
        <fullName evidence="5">Beta-glucosidase</fullName>
    </recommendedName>
</protein>
<dbReference type="GO" id="GO:0004553">
    <property type="term" value="F:hydrolase activity, hydrolyzing O-glycosyl compounds"/>
    <property type="evidence" value="ECO:0007669"/>
    <property type="project" value="InterPro"/>
</dbReference>
<name>A0A022QXT6_ERYGU</name>
<dbReference type="STRING" id="4155.A0A022QXT6"/>
<evidence type="ECO:0000256" key="2">
    <source>
        <dbReference type="RuleBase" id="RU003690"/>
    </source>
</evidence>
<dbReference type="InterPro" id="IPR017853">
    <property type="entry name" value="GH"/>
</dbReference>